<dbReference type="PANTHER" id="PTHR46212">
    <property type="entry name" value="PEFLIN"/>
    <property type="match status" value="1"/>
</dbReference>
<accession>A0A6P4YHJ6</accession>
<keyword evidence="4" id="KW-0677">Repeat</keyword>
<dbReference type="OrthoDB" id="26525at2759"/>
<evidence type="ECO:0000256" key="3">
    <source>
        <dbReference type="ARBA" id="ARBA00022723"/>
    </source>
</evidence>
<proteinExistence type="predicted"/>
<gene>
    <name evidence="8" type="primary">LOC109463994</name>
</gene>
<dbReference type="InterPro" id="IPR002048">
    <property type="entry name" value="EF_hand_dom"/>
</dbReference>
<evidence type="ECO:0000259" key="6">
    <source>
        <dbReference type="PROSITE" id="PS50222"/>
    </source>
</evidence>
<dbReference type="RefSeq" id="XP_019616476.1">
    <property type="nucleotide sequence ID" value="XM_019760917.1"/>
</dbReference>
<evidence type="ECO:0000313" key="7">
    <source>
        <dbReference type="Proteomes" id="UP000515135"/>
    </source>
</evidence>
<dbReference type="GO" id="GO:0005509">
    <property type="term" value="F:calcium ion binding"/>
    <property type="evidence" value="ECO:0007669"/>
    <property type="project" value="InterPro"/>
</dbReference>
<dbReference type="AlphaFoldDB" id="A0A6P4YHJ6"/>
<dbReference type="SUPFAM" id="SSF47473">
    <property type="entry name" value="EF-hand"/>
    <property type="match status" value="1"/>
</dbReference>
<dbReference type="Gene3D" id="1.10.238.10">
    <property type="entry name" value="EF-hand"/>
    <property type="match status" value="2"/>
</dbReference>
<evidence type="ECO:0000256" key="5">
    <source>
        <dbReference type="ARBA" id="ARBA00022837"/>
    </source>
</evidence>
<keyword evidence="2" id="KW-0963">Cytoplasm</keyword>
<evidence type="ECO:0000256" key="4">
    <source>
        <dbReference type="ARBA" id="ARBA00022737"/>
    </source>
</evidence>
<name>A0A6P4YHJ6_BRABE</name>
<dbReference type="PANTHER" id="PTHR46212:SF3">
    <property type="entry name" value="GH27120P"/>
    <property type="match status" value="1"/>
</dbReference>
<keyword evidence="5" id="KW-0106">Calcium</keyword>
<keyword evidence="7" id="KW-1185">Reference proteome</keyword>
<keyword evidence="3" id="KW-0479">Metal-binding</keyword>
<dbReference type="PROSITE" id="PS00018">
    <property type="entry name" value="EF_HAND_1"/>
    <property type="match status" value="3"/>
</dbReference>
<evidence type="ECO:0000256" key="2">
    <source>
        <dbReference type="ARBA" id="ARBA00022490"/>
    </source>
</evidence>
<feature type="domain" description="EF-hand" evidence="6">
    <location>
        <begin position="1"/>
        <end position="34"/>
    </location>
</feature>
<dbReference type="SMART" id="SM00054">
    <property type="entry name" value="EFh"/>
    <property type="match status" value="4"/>
</dbReference>
<dbReference type="FunFam" id="1.10.238.10:FF:000178">
    <property type="entry name" value="Calmodulin-2 A"/>
    <property type="match status" value="1"/>
</dbReference>
<evidence type="ECO:0000313" key="8">
    <source>
        <dbReference type="RefSeq" id="XP_019616476.1"/>
    </source>
</evidence>
<dbReference type="InterPro" id="IPR018247">
    <property type="entry name" value="EF_Hand_1_Ca_BS"/>
</dbReference>
<comment type="subcellular location">
    <subcellularLocation>
        <location evidence="1">Cytoplasm</location>
    </subcellularLocation>
</comment>
<dbReference type="PROSITE" id="PS50222">
    <property type="entry name" value="EF_HAND_2"/>
    <property type="match status" value="4"/>
</dbReference>
<organism evidence="7 8">
    <name type="scientific">Branchiostoma belcheri</name>
    <name type="common">Amphioxus</name>
    <dbReference type="NCBI Taxonomy" id="7741"/>
    <lineage>
        <taxon>Eukaryota</taxon>
        <taxon>Metazoa</taxon>
        <taxon>Chordata</taxon>
        <taxon>Cephalochordata</taxon>
        <taxon>Leptocardii</taxon>
        <taxon>Amphioxiformes</taxon>
        <taxon>Branchiostomatidae</taxon>
        <taxon>Branchiostoma</taxon>
    </lineage>
</organism>
<feature type="domain" description="EF-hand" evidence="6">
    <location>
        <begin position="108"/>
        <end position="141"/>
    </location>
</feature>
<dbReference type="GeneID" id="109463994"/>
<feature type="domain" description="EF-hand" evidence="6">
    <location>
        <begin position="35"/>
        <end position="70"/>
    </location>
</feature>
<dbReference type="Proteomes" id="UP000515135">
    <property type="component" value="Unplaced"/>
</dbReference>
<dbReference type="GO" id="GO:0048306">
    <property type="term" value="F:calcium-dependent protein binding"/>
    <property type="evidence" value="ECO:0007669"/>
    <property type="project" value="UniProtKB-ARBA"/>
</dbReference>
<reference evidence="8" key="1">
    <citation type="submission" date="2025-08" db="UniProtKB">
        <authorList>
            <consortium name="RefSeq"/>
        </authorList>
    </citation>
    <scope>IDENTIFICATION</scope>
    <source>
        <tissue evidence="8">Gonad</tissue>
    </source>
</reference>
<dbReference type="InterPro" id="IPR011992">
    <property type="entry name" value="EF-hand-dom_pair"/>
</dbReference>
<dbReference type="KEGG" id="bbel:109463994"/>
<dbReference type="GO" id="GO:0043226">
    <property type="term" value="C:organelle"/>
    <property type="evidence" value="ECO:0007669"/>
    <property type="project" value="UniProtKB-ARBA"/>
</dbReference>
<evidence type="ECO:0000256" key="1">
    <source>
        <dbReference type="ARBA" id="ARBA00004496"/>
    </source>
</evidence>
<sequence length="141" mass="15613">MSEAEAVFKACDVDGDGHISTEELKSALTDLAIIPTDNLIQGIVSHYDEDGNGKLDFQEFEKLVNDLKTFGEVDPEEVINIFNAIDQDKSGYIDEEELRKAMAENFNTDDQTIKAMVKMADKDGDGKISVSEFVSVIQSMK</sequence>
<dbReference type="GO" id="GO:0005737">
    <property type="term" value="C:cytoplasm"/>
    <property type="evidence" value="ECO:0007669"/>
    <property type="project" value="UniProtKB-SubCell"/>
</dbReference>
<dbReference type="Pfam" id="PF13499">
    <property type="entry name" value="EF-hand_7"/>
    <property type="match status" value="2"/>
</dbReference>
<protein>
    <submittedName>
        <fullName evidence="8">Calmodulin-like protein 3</fullName>
    </submittedName>
</protein>
<dbReference type="InterPro" id="IPR051426">
    <property type="entry name" value="Peflin/Sorcin_CaBP"/>
</dbReference>
<feature type="domain" description="EF-hand" evidence="6">
    <location>
        <begin position="73"/>
        <end position="107"/>
    </location>
</feature>